<evidence type="ECO:0000256" key="1">
    <source>
        <dbReference type="ARBA" id="ARBA00022884"/>
    </source>
</evidence>
<dbReference type="InterPro" id="IPR005001">
    <property type="entry name" value="Hfq"/>
</dbReference>
<accession>A0A5P3VCD1</accession>
<name>A0A5P3VCD1_9BURK</name>
<dbReference type="GO" id="GO:0003723">
    <property type="term" value="F:RNA binding"/>
    <property type="evidence" value="ECO:0007669"/>
    <property type="project" value="UniProtKB-KW"/>
</dbReference>
<dbReference type="GO" id="GO:0045974">
    <property type="term" value="P:regulation of translation, ncRNA-mediated"/>
    <property type="evidence" value="ECO:0007669"/>
    <property type="project" value="TreeGrafter"/>
</dbReference>
<dbReference type="PANTHER" id="PTHR34772">
    <property type="entry name" value="RNA-BINDING PROTEIN HFQ"/>
    <property type="match status" value="1"/>
</dbReference>
<dbReference type="Pfam" id="PF17209">
    <property type="entry name" value="Hfq"/>
    <property type="match status" value="1"/>
</dbReference>
<dbReference type="GO" id="GO:0005829">
    <property type="term" value="C:cytosol"/>
    <property type="evidence" value="ECO:0007669"/>
    <property type="project" value="TreeGrafter"/>
</dbReference>
<dbReference type="Gene3D" id="2.30.30.100">
    <property type="match status" value="1"/>
</dbReference>
<dbReference type="EMBL" id="CP032518">
    <property type="protein sequence ID" value="QEZ43900.1"/>
    <property type="molecule type" value="Genomic_DNA"/>
</dbReference>
<dbReference type="SUPFAM" id="SSF50182">
    <property type="entry name" value="Sm-like ribonucleoproteins"/>
    <property type="match status" value="1"/>
</dbReference>
<dbReference type="AlphaFoldDB" id="A0A5P3VCD1"/>
<protein>
    <submittedName>
        <fullName evidence="3">RNA-binding protein hfq</fullName>
    </submittedName>
</protein>
<dbReference type="GO" id="GO:0006355">
    <property type="term" value="P:regulation of DNA-templated transcription"/>
    <property type="evidence" value="ECO:0007669"/>
    <property type="project" value="InterPro"/>
</dbReference>
<evidence type="ECO:0000313" key="3">
    <source>
        <dbReference type="EMBL" id="QEZ43900.1"/>
    </source>
</evidence>
<proteinExistence type="predicted"/>
<dbReference type="GO" id="GO:0043487">
    <property type="term" value="P:regulation of RNA stability"/>
    <property type="evidence" value="ECO:0007669"/>
    <property type="project" value="TreeGrafter"/>
</dbReference>
<reference evidence="3 4" key="1">
    <citation type="submission" date="2018-09" db="EMBL/GenBank/DDBJ databases">
        <title>Complete genome sequence of Cupriavidus oxalaticus T2, a bacterium capable of phenol tolerance and degradation.</title>
        <authorList>
            <person name="Yan J."/>
        </authorList>
    </citation>
    <scope>NUCLEOTIDE SEQUENCE [LARGE SCALE GENOMIC DNA]</scope>
    <source>
        <strain evidence="3 4">T2</strain>
    </source>
</reference>
<dbReference type="PANTHER" id="PTHR34772:SF1">
    <property type="entry name" value="RNA-BINDING PROTEIN HFQ"/>
    <property type="match status" value="1"/>
</dbReference>
<dbReference type="Proteomes" id="UP000325743">
    <property type="component" value="Chromosome 1"/>
</dbReference>
<gene>
    <name evidence="3" type="ORF">D2917_06425</name>
</gene>
<evidence type="ECO:0000313" key="4">
    <source>
        <dbReference type="Proteomes" id="UP000325743"/>
    </source>
</evidence>
<dbReference type="RefSeq" id="WP_151070033.1">
    <property type="nucleotide sequence ID" value="NZ_CP032518.1"/>
</dbReference>
<dbReference type="InterPro" id="IPR010920">
    <property type="entry name" value="LSM_dom_sf"/>
</dbReference>
<organism evidence="3 4">
    <name type="scientific">Cupriavidus oxalaticus</name>
    <dbReference type="NCBI Taxonomy" id="96344"/>
    <lineage>
        <taxon>Bacteria</taxon>
        <taxon>Pseudomonadati</taxon>
        <taxon>Pseudomonadota</taxon>
        <taxon>Betaproteobacteria</taxon>
        <taxon>Burkholderiales</taxon>
        <taxon>Burkholderiaceae</taxon>
        <taxon>Cupriavidus</taxon>
    </lineage>
</organism>
<sequence>MKKKETRPKLHSRKELQYQHLAAHSANRAPVVVHLSNGTRLQGFVLGTDNYLVLLGRRLDDPQPTLVYKQAICLVTPLDTPVVGIDPAIAAEFVPIYIPRTRKRR</sequence>
<keyword evidence="1" id="KW-0694">RNA-binding</keyword>
<evidence type="ECO:0000256" key="2">
    <source>
        <dbReference type="ARBA" id="ARBA00023016"/>
    </source>
</evidence>
<keyword evidence="2" id="KW-0346">Stress response</keyword>